<evidence type="ECO:0000313" key="2">
    <source>
        <dbReference type="Proteomes" id="UP000198211"/>
    </source>
</evidence>
<dbReference type="EMBL" id="NBNE01003082">
    <property type="protein sequence ID" value="OWZ08626.1"/>
    <property type="molecule type" value="Genomic_DNA"/>
</dbReference>
<reference evidence="2" key="1">
    <citation type="submission" date="2017-03" db="EMBL/GenBank/DDBJ databases">
        <title>Phytopthora megakarya and P. palmivora, two closely related causual agents of cacao black pod achieved similar genome size and gene model numbers by different mechanisms.</title>
        <authorList>
            <person name="Ali S."/>
            <person name="Shao J."/>
            <person name="Larry D.J."/>
            <person name="Kronmiller B."/>
            <person name="Shen D."/>
            <person name="Strem M.D."/>
            <person name="Melnick R.L."/>
            <person name="Guiltinan M.J."/>
            <person name="Tyler B.M."/>
            <person name="Meinhardt L.W."/>
            <person name="Bailey B.A."/>
        </authorList>
    </citation>
    <scope>NUCLEOTIDE SEQUENCE [LARGE SCALE GENOMIC DNA]</scope>
    <source>
        <strain evidence="2">zdho120</strain>
    </source>
</reference>
<organism evidence="1 2">
    <name type="scientific">Phytophthora megakarya</name>
    <dbReference type="NCBI Taxonomy" id="4795"/>
    <lineage>
        <taxon>Eukaryota</taxon>
        <taxon>Sar</taxon>
        <taxon>Stramenopiles</taxon>
        <taxon>Oomycota</taxon>
        <taxon>Peronosporomycetes</taxon>
        <taxon>Peronosporales</taxon>
        <taxon>Peronosporaceae</taxon>
        <taxon>Phytophthora</taxon>
    </lineage>
</organism>
<sequence>MSKETCDGTEHVANTRRLVELSDSEEDELNAGRPKHCYLKLLKEHYALYSGQLGRFRLDGYILLLSVDYVRHTQSRILYHAAKKT</sequence>
<accession>A0A225VT54</accession>
<keyword evidence="2" id="KW-1185">Reference proteome</keyword>
<protein>
    <submittedName>
        <fullName evidence="1">Uncharacterized protein</fullName>
    </submittedName>
</protein>
<dbReference type="Proteomes" id="UP000198211">
    <property type="component" value="Unassembled WGS sequence"/>
</dbReference>
<name>A0A225VT54_9STRA</name>
<comment type="caution">
    <text evidence="1">The sequence shown here is derived from an EMBL/GenBank/DDBJ whole genome shotgun (WGS) entry which is preliminary data.</text>
</comment>
<proteinExistence type="predicted"/>
<evidence type="ECO:0000313" key="1">
    <source>
        <dbReference type="EMBL" id="OWZ08626.1"/>
    </source>
</evidence>
<dbReference type="AlphaFoldDB" id="A0A225VT54"/>
<gene>
    <name evidence="1" type="ORF">PHMEG_00018796</name>
</gene>